<organism evidence="9 10">
    <name type="scientific">Pseudopithomyces chartarum</name>
    <dbReference type="NCBI Taxonomy" id="1892770"/>
    <lineage>
        <taxon>Eukaryota</taxon>
        <taxon>Fungi</taxon>
        <taxon>Dikarya</taxon>
        <taxon>Ascomycota</taxon>
        <taxon>Pezizomycotina</taxon>
        <taxon>Dothideomycetes</taxon>
        <taxon>Pleosporomycetidae</taxon>
        <taxon>Pleosporales</taxon>
        <taxon>Massarineae</taxon>
        <taxon>Didymosphaeriaceae</taxon>
        <taxon>Pseudopithomyces</taxon>
    </lineage>
</organism>
<feature type="transmembrane region" description="Helical" evidence="7">
    <location>
        <begin position="207"/>
        <end position="227"/>
    </location>
</feature>
<evidence type="ECO:0000256" key="1">
    <source>
        <dbReference type="ARBA" id="ARBA00004141"/>
    </source>
</evidence>
<dbReference type="InterPro" id="IPR020846">
    <property type="entry name" value="MFS_dom"/>
</dbReference>
<reference evidence="9 10" key="1">
    <citation type="submission" date="2021-02" db="EMBL/GenBank/DDBJ databases">
        <title>Genome assembly of Pseudopithomyces chartarum.</title>
        <authorList>
            <person name="Jauregui R."/>
            <person name="Singh J."/>
            <person name="Voisey C."/>
        </authorList>
    </citation>
    <scope>NUCLEOTIDE SEQUENCE [LARGE SCALE GENOMIC DNA]</scope>
    <source>
        <strain evidence="9 10">AGR01</strain>
    </source>
</reference>
<dbReference type="GO" id="GO:0005886">
    <property type="term" value="C:plasma membrane"/>
    <property type="evidence" value="ECO:0007669"/>
    <property type="project" value="TreeGrafter"/>
</dbReference>
<evidence type="ECO:0000313" key="10">
    <source>
        <dbReference type="Proteomes" id="UP001280581"/>
    </source>
</evidence>
<feature type="transmembrane region" description="Helical" evidence="7">
    <location>
        <begin position="179"/>
        <end position="200"/>
    </location>
</feature>
<accession>A0AAN6M171</accession>
<dbReference type="InterPro" id="IPR036259">
    <property type="entry name" value="MFS_trans_sf"/>
</dbReference>
<dbReference type="PANTHER" id="PTHR23502">
    <property type="entry name" value="MAJOR FACILITATOR SUPERFAMILY"/>
    <property type="match status" value="1"/>
</dbReference>
<dbReference type="FunFam" id="1.20.1250.20:FF:000082">
    <property type="entry name" value="MFS multidrug transporter, putative"/>
    <property type="match status" value="1"/>
</dbReference>
<dbReference type="PANTHER" id="PTHR23502:SF47">
    <property type="entry name" value="MAJOR FACILITATOR SUPERFAMILY (MFS) PROFILE DOMAIN-CONTAINING PROTEIN-RELATED"/>
    <property type="match status" value="1"/>
</dbReference>
<gene>
    <name evidence="9" type="ORF">GRF29_69g901034</name>
</gene>
<evidence type="ECO:0000256" key="5">
    <source>
        <dbReference type="ARBA" id="ARBA00023136"/>
    </source>
</evidence>
<feature type="compositionally biased region" description="Polar residues" evidence="6">
    <location>
        <begin position="10"/>
        <end position="41"/>
    </location>
</feature>
<dbReference type="Proteomes" id="UP001280581">
    <property type="component" value="Unassembled WGS sequence"/>
</dbReference>
<feature type="transmembrane region" description="Helical" evidence="7">
    <location>
        <begin position="394"/>
        <end position="413"/>
    </location>
</feature>
<comment type="subcellular location">
    <subcellularLocation>
        <location evidence="1">Membrane</location>
        <topology evidence="1">Multi-pass membrane protein</topology>
    </subcellularLocation>
</comment>
<evidence type="ECO:0000259" key="8">
    <source>
        <dbReference type="PROSITE" id="PS50850"/>
    </source>
</evidence>
<dbReference type="GO" id="GO:0022857">
    <property type="term" value="F:transmembrane transporter activity"/>
    <property type="evidence" value="ECO:0007669"/>
    <property type="project" value="InterPro"/>
</dbReference>
<dbReference type="AlphaFoldDB" id="A0AAN6M171"/>
<comment type="caution">
    <text evidence="9">The sequence shown here is derived from an EMBL/GenBank/DDBJ whole genome shotgun (WGS) entry which is preliminary data.</text>
</comment>
<proteinExistence type="inferred from homology"/>
<dbReference type="InterPro" id="IPR011701">
    <property type="entry name" value="MFS"/>
</dbReference>
<feature type="transmembrane region" description="Helical" evidence="7">
    <location>
        <begin position="315"/>
        <end position="334"/>
    </location>
</feature>
<dbReference type="EMBL" id="WVTA01000006">
    <property type="protein sequence ID" value="KAK3209139.1"/>
    <property type="molecule type" value="Genomic_DNA"/>
</dbReference>
<feature type="transmembrane region" description="Helical" evidence="7">
    <location>
        <begin position="150"/>
        <end position="167"/>
    </location>
</feature>
<keyword evidence="10" id="KW-1185">Reference proteome</keyword>
<evidence type="ECO:0000313" key="9">
    <source>
        <dbReference type="EMBL" id="KAK3209139.1"/>
    </source>
</evidence>
<evidence type="ECO:0000256" key="4">
    <source>
        <dbReference type="ARBA" id="ARBA00022989"/>
    </source>
</evidence>
<dbReference type="Gene3D" id="1.20.1250.20">
    <property type="entry name" value="MFS general substrate transporter like domains"/>
    <property type="match status" value="1"/>
</dbReference>
<feature type="region of interest" description="Disordered" evidence="6">
    <location>
        <begin position="1"/>
        <end position="54"/>
    </location>
</feature>
<evidence type="ECO:0000256" key="7">
    <source>
        <dbReference type="SAM" id="Phobius"/>
    </source>
</evidence>
<evidence type="ECO:0000256" key="2">
    <source>
        <dbReference type="ARBA" id="ARBA00008335"/>
    </source>
</evidence>
<dbReference type="CDD" id="cd17323">
    <property type="entry name" value="MFS_Tpo1_MDR_like"/>
    <property type="match status" value="1"/>
</dbReference>
<evidence type="ECO:0000256" key="6">
    <source>
        <dbReference type="SAM" id="MobiDB-lite"/>
    </source>
</evidence>
<feature type="transmembrane region" description="Helical" evidence="7">
    <location>
        <begin position="239"/>
        <end position="259"/>
    </location>
</feature>
<comment type="similarity">
    <text evidence="2">Belongs to the major facilitator superfamily.</text>
</comment>
<feature type="transmembrane region" description="Helical" evidence="7">
    <location>
        <begin position="354"/>
        <end position="373"/>
    </location>
</feature>
<feature type="transmembrane region" description="Helical" evidence="7">
    <location>
        <begin position="452"/>
        <end position="475"/>
    </location>
</feature>
<dbReference type="SUPFAM" id="SSF103473">
    <property type="entry name" value="MFS general substrate transporter"/>
    <property type="match status" value="1"/>
</dbReference>
<sequence>MAAEQASLDAPSTHNSGDPTLNPESPQKSIDDSTTPRNSVPDTEKGTANDADSPPVVDEFLVEFSGPDDPDNPKSWTARRRWIITLTVGILVFTVTFASSIFSVNIGIVKNKFQVSQVVATLGVALFVLGFAFGPIAFGPMSEVLGRRPPLLWGYLLFAIFQIPVALAQNVTTICVGRFLGGFFAAAPLSVVGGILADLWDPIPRSYAICIFAAGGFAGPVAGPIAGGYIAESRLGWRWTSWITLIMAAVVGALAFFIVPETSAPRILQFRAASLRKDLRTNEYHAKADGEKLTVQRILTVYMTRPFSMFIQEPILALVTSYMSFLYGMVYLLFEAYPVAYYDKRGWSLGNSQLPFTAFLVGIALGAGIIAFSTATNFTRSFNKHGKSIPEERLPPMIVGAICLPIGLFWFGWTSDPSISWVPSVIATALIGIGSMVPFWQGMSYLIDCYGFYANSAIAINTFIRSFFGAFFPLFTHTMYTKLGVAWASSLLAFI</sequence>
<protein>
    <recommendedName>
        <fullName evidence="8">Major facilitator superfamily (MFS) profile domain-containing protein</fullName>
    </recommendedName>
</protein>
<keyword evidence="5 7" id="KW-0472">Membrane</keyword>
<name>A0AAN6M171_9PLEO</name>
<feature type="transmembrane region" description="Helical" evidence="7">
    <location>
        <begin position="118"/>
        <end position="138"/>
    </location>
</feature>
<keyword evidence="4 7" id="KW-1133">Transmembrane helix</keyword>
<feature type="transmembrane region" description="Helical" evidence="7">
    <location>
        <begin position="419"/>
        <end position="440"/>
    </location>
</feature>
<feature type="domain" description="Major facilitator superfamily (MFS) profile" evidence="8">
    <location>
        <begin position="84"/>
        <end position="495"/>
    </location>
</feature>
<dbReference type="Pfam" id="PF07690">
    <property type="entry name" value="MFS_1"/>
    <property type="match status" value="1"/>
</dbReference>
<keyword evidence="3 7" id="KW-0812">Transmembrane</keyword>
<evidence type="ECO:0000256" key="3">
    <source>
        <dbReference type="ARBA" id="ARBA00022692"/>
    </source>
</evidence>
<feature type="transmembrane region" description="Helical" evidence="7">
    <location>
        <begin position="82"/>
        <end position="106"/>
    </location>
</feature>
<dbReference type="PROSITE" id="PS50850">
    <property type="entry name" value="MFS"/>
    <property type="match status" value="1"/>
</dbReference>